<evidence type="ECO:0000256" key="1">
    <source>
        <dbReference type="SAM" id="MobiDB-lite"/>
    </source>
</evidence>
<dbReference type="OrthoDB" id="2988780at2"/>
<organism evidence="2 3">
    <name type="scientific">Thermoflavimicrobium daqui</name>
    <dbReference type="NCBI Taxonomy" id="2137476"/>
    <lineage>
        <taxon>Bacteria</taxon>
        <taxon>Bacillati</taxon>
        <taxon>Bacillota</taxon>
        <taxon>Bacilli</taxon>
        <taxon>Bacillales</taxon>
        <taxon>Thermoactinomycetaceae</taxon>
        <taxon>Thermoflavimicrobium</taxon>
    </lineage>
</organism>
<reference evidence="2 3" key="1">
    <citation type="submission" date="2018-06" db="EMBL/GenBank/DDBJ databases">
        <title>Thermoflavimicrobium daqus sp. nov., a thermophilic microbe isolated from Moutai-flavour Daqu.</title>
        <authorList>
            <person name="Wang X."/>
            <person name="Zhou H."/>
        </authorList>
    </citation>
    <scope>NUCLEOTIDE SEQUENCE [LARGE SCALE GENOMIC DNA]</scope>
    <source>
        <strain evidence="2 3">FBKL4.011</strain>
    </source>
</reference>
<dbReference type="Proteomes" id="UP000251213">
    <property type="component" value="Unassembled WGS sequence"/>
</dbReference>
<protein>
    <submittedName>
        <fullName evidence="2">Uncharacterized protein</fullName>
    </submittedName>
</protein>
<dbReference type="RefSeq" id="WP_113658464.1">
    <property type="nucleotide sequence ID" value="NZ_KZ845665.1"/>
</dbReference>
<evidence type="ECO:0000313" key="3">
    <source>
        <dbReference type="Proteomes" id="UP000251213"/>
    </source>
</evidence>
<gene>
    <name evidence="2" type="ORF">DL897_07175</name>
</gene>
<proteinExistence type="predicted"/>
<sequence length="111" mass="13285">MAKEKSIARESKLRRMVRQVVREELERIQHSHFQEPPPFVPHHSEVPRHQYEPEMNQRPPWAVFGPPQPAPTKPSQRLQKQNKNQSTWQEPFHPEFEGFDAPPFYSRQPKK</sequence>
<accession>A0A364K6N1</accession>
<keyword evidence="3" id="KW-1185">Reference proteome</keyword>
<dbReference type="EMBL" id="QJKK01000003">
    <property type="protein sequence ID" value="RAL25850.1"/>
    <property type="molecule type" value="Genomic_DNA"/>
</dbReference>
<dbReference type="AlphaFoldDB" id="A0A364K6N1"/>
<evidence type="ECO:0000313" key="2">
    <source>
        <dbReference type="EMBL" id="RAL25850.1"/>
    </source>
</evidence>
<reference evidence="2 3" key="2">
    <citation type="submission" date="2018-06" db="EMBL/GenBank/DDBJ databases">
        <authorList>
            <person name="Zhirakovskaya E."/>
        </authorList>
    </citation>
    <scope>NUCLEOTIDE SEQUENCE [LARGE SCALE GENOMIC DNA]</scope>
    <source>
        <strain evidence="2 3">FBKL4.011</strain>
    </source>
</reference>
<feature type="compositionally biased region" description="Polar residues" evidence="1">
    <location>
        <begin position="73"/>
        <end position="89"/>
    </location>
</feature>
<comment type="caution">
    <text evidence="2">The sequence shown here is derived from an EMBL/GenBank/DDBJ whole genome shotgun (WGS) entry which is preliminary data.</text>
</comment>
<feature type="region of interest" description="Disordered" evidence="1">
    <location>
        <begin position="50"/>
        <end position="111"/>
    </location>
</feature>
<name>A0A364K6N1_9BACL</name>